<sequence>MRESTWQARCAAEVPQQLGAVERQLRLIDALVAETHGWAAALSGGSATRIWCGVASDRYAQALERLVSRLSGATDALEEARDGLMREAVQLRALAAEGGAGAWPTI</sequence>
<reference evidence="1 2" key="1">
    <citation type="journal article" date="2016" name="Int. J. Syst. Evol. Microbiol.">
        <title>Agromyces aureus sp. nov., isolated from the rhizosphere of Salix caprea L. grown in a heavy-metal-contaminated soil.</title>
        <authorList>
            <person name="Corretto E."/>
            <person name="Antonielli L."/>
            <person name="Sessitsch A."/>
            <person name="Compant S."/>
            <person name="Gorfer M."/>
            <person name="Kuffner M."/>
            <person name="Brader G."/>
        </authorList>
    </citation>
    <scope>NUCLEOTIDE SEQUENCE [LARGE SCALE GENOMIC DNA]</scope>
    <source>
        <strain evidence="1 2">AR33</strain>
    </source>
</reference>
<accession>A0A191WJZ0</accession>
<dbReference type="KEGG" id="agy:ATC03_19430"/>
<evidence type="ECO:0000313" key="1">
    <source>
        <dbReference type="EMBL" id="ANJ28547.1"/>
    </source>
</evidence>
<dbReference type="STRING" id="453304.ATC03_19430"/>
<evidence type="ECO:0000313" key="2">
    <source>
        <dbReference type="Proteomes" id="UP000078437"/>
    </source>
</evidence>
<dbReference type="AlphaFoldDB" id="A0A191WJZ0"/>
<gene>
    <name evidence="1" type="ORF">ATC03_19430</name>
</gene>
<protein>
    <submittedName>
        <fullName evidence="1">Uncharacterized protein</fullName>
    </submittedName>
</protein>
<dbReference type="OrthoDB" id="10013136at2"/>
<dbReference type="EMBL" id="CP013979">
    <property type="protein sequence ID" value="ANJ28547.1"/>
    <property type="molecule type" value="Genomic_DNA"/>
</dbReference>
<dbReference type="Proteomes" id="UP000078437">
    <property type="component" value="Chromosome"/>
</dbReference>
<proteinExistence type="predicted"/>
<dbReference type="RefSeq" id="WP_067880858.1">
    <property type="nucleotide sequence ID" value="NZ_CP013979.1"/>
</dbReference>
<keyword evidence="2" id="KW-1185">Reference proteome</keyword>
<organism evidence="1 2">
    <name type="scientific">Agromyces aureus</name>
    <dbReference type="NCBI Taxonomy" id="453304"/>
    <lineage>
        <taxon>Bacteria</taxon>
        <taxon>Bacillati</taxon>
        <taxon>Actinomycetota</taxon>
        <taxon>Actinomycetes</taxon>
        <taxon>Micrococcales</taxon>
        <taxon>Microbacteriaceae</taxon>
        <taxon>Agromyces</taxon>
    </lineage>
</organism>
<name>A0A191WJZ0_9MICO</name>
<reference evidence="2" key="2">
    <citation type="submission" date="2016-01" db="EMBL/GenBank/DDBJ databases">
        <title>Complete genome sequence of Agromyces aureus AR33T and comparison with related organisms.</title>
        <authorList>
            <person name="Corretto E."/>
            <person name="Antonielli L."/>
            <person name="Sessitsch A."/>
            <person name="Brader G."/>
        </authorList>
    </citation>
    <scope>NUCLEOTIDE SEQUENCE [LARGE SCALE GENOMIC DNA]</scope>
    <source>
        <strain evidence="2">AR33</strain>
    </source>
</reference>